<organism evidence="2 3">
    <name type="scientific">Erythroxylum novogranatense</name>
    <dbReference type="NCBI Taxonomy" id="1862640"/>
    <lineage>
        <taxon>Eukaryota</taxon>
        <taxon>Viridiplantae</taxon>
        <taxon>Streptophyta</taxon>
        <taxon>Embryophyta</taxon>
        <taxon>Tracheophyta</taxon>
        <taxon>Spermatophyta</taxon>
        <taxon>Magnoliopsida</taxon>
        <taxon>eudicotyledons</taxon>
        <taxon>Gunneridae</taxon>
        <taxon>Pentapetalae</taxon>
        <taxon>rosids</taxon>
        <taxon>fabids</taxon>
        <taxon>Malpighiales</taxon>
        <taxon>Erythroxylaceae</taxon>
        <taxon>Erythroxylum</taxon>
    </lineage>
</organism>
<evidence type="ECO:0000256" key="1">
    <source>
        <dbReference type="SAM" id="MobiDB-lite"/>
    </source>
</evidence>
<sequence>MEKKLRYSLRSSSAEEFLSAAVKLGLNSSTKSTLKSLIHSIPPSSPLSTSLPLSLRNSISTSLLSFHNLPEHSPPSKRPRHRDDHSREDASRFLSELRVLAHVTFLCVSHPKKPFSSSDLLSAAQLLHDNLVLFDPNSSLSSEVASLCENCWKLDFDGRETLISQSLPFLVSRSLTLKKKIDVHRVYALREAFTLLDFEDESIEDLKLLLIRCVIAPLYLKTEEGRRFLAFVFGLSAQLLKEALAMIKSQIAFGRKSILEAYGEILFRAWKDVDGDLKNEFENGFLQSLTEGAIYASSRGLSASIRRVLGGFITQRVTDGVEKLLFRLAEPVIFRSLQVANSNVRLNALHLLLDLFPLEDPDATKEDKDIVLEKEFFLLEKLLMDDCPDVRVVAVEGCCRVLHLFWEIIPSSTITKILTKIFDDMSNDICNEVRLSTLNGIVYLLGNPVSHGVLIVLLPRLGHLILDNVHSIRVAVLELLLLIRDIRTFQFNKVVTLEVLLSTLANDQPQVAQKVTKLLIPSYFPSKLSIEQACDRCITIIKRSPMAGARFCEYLASEGASLKSLMELLKLVISLVLSHAELEENQIEGLLAAAAHLCNNLLSEPCFKSALKEFLVGGKVKYLFAAAPTLRAQSAVLDMCSAVSPDDADELVEECMGLVTNCTGLPDNADMQNEVRCAHKLLMSCDYFDQMLEAQTALLQKTAYRCHVKFGTEIPKQRVSPGKRKKCKPSVKVAAKWKHVKGKRVSTLEEDYSVAVGIAWQIKDLLAFEDTRRQVLSSLTPELPLDALKIISEVSVVQCINYMYMDISPILAYTALALHMTLQNINTSTNVRGCEEIHSASIQKQLTVLDSAADHLVNCAEKLLGTGEAGESLTVKMNAHLTGEKHKCQADSSCSNDAACELSLGSHYTSEWRMRNMVKMLTAILKFIVESRSMGFLSRIHGRCLNFSSAYIKCIILAFGQQCRGNLNLKEDELKEIVACLRSSFSYAAKLLNLILRDTSEALPPPPEAFALVNDMLDLIVLTEKYQGSSVAGRLTAPAKFWLPDLVLALGSWCVLKQTDKESTHLTVFNRMKLNFPSWTSTLAKSELNEMDEVSPQEDDVSESQEFRVFKRFVEMIISLSKGNSNILDAIGVIFLTGSILGLERKDLELVLGLLHFVCAKLVGPEDREWSKLDMMLTLLPDIYPVIERQIEESNPGDECQKLQRARALLEPVWLYNLYETGRFSSMEE</sequence>
<dbReference type="InterPro" id="IPR011989">
    <property type="entry name" value="ARM-like"/>
</dbReference>
<name>A0AAV8TGX9_9ROSI</name>
<gene>
    <name evidence="2" type="ORF">K2173_014652</name>
</gene>
<keyword evidence="3" id="KW-1185">Reference proteome</keyword>
<dbReference type="GO" id="GO:0000070">
    <property type="term" value="P:mitotic sister chromatid segregation"/>
    <property type="evidence" value="ECO:0007669"/>
    <property type="project" value="TreeGrafter"/>
</dbReference>
<feature type="region of interest" description="Disordered" evidence="1">
    <location>
        <begin position="67"/>
        <end position="87"/>
    </location>
</feature>
<proteinExistence type="predicted"/>
<dbReference type="GO" id="GO:0005634">
    <property type="term" value="C:nucleus"/>
    <property type="evidence" value="ECO:0007669"/>
    <property type="project" value="InterPro"/>
</dbReference>
<dbReference type="InterPro" id="IPR016024">
    <property type="entry name" value="ARM-type_fold"/>
</dbReference>
<dbReference type="GO" id="GO:0000796">
    <property type="term" value="C:condensin complex"/>
    <property type="evidence" value="ECO:0007669"/>
    <property type="project" value="TreeGrafter"/>
</dbReference>
<protein>
    <recommendedName>
        <fullName evidence="4">Condensin-2 complex subunit G2</fullName>
    </recommendedName>
</protein>
<evidence type="ECO:0000313" key="3">
    <source>
        <dbReference type="Proteomes" id="UP001159364"/>
    </source>
</evidence>
<dbReference type="PANTHER" id="PTHR16199:SF4">
    <property type="entry name" value="CONDENSIN-2 COMPLEX SUBUNIT G2"/>
    <property type="match status" value="1"/>
</dbReference>
<dbReference type="AlphaFoldDB" id="A0AAV8TGX9"/>
<dbReference type="Pfam" id="PF12422">
    <property type="entry name" value="Condensin2nSMC"/>
    <property type="match status" value="1"/>
</dbReference>
<accession>A0AAV8TGX9</accession>
<dbReference type="PANTHER" id="PTHR16199">
    <property type="entry name" value="CONDENSIN-2 COMPLEX SUBUNIT G2"/>
    <property type="match status" value="1"/>
</dbReference>
<dbReference type="Gene3D" id="1.25.10.10">
    <property type="entry name" value="Leucine-rich Repeat Variant"/>
    <property type="match status" value="1"/>
</dbReference>
<dbReference type="EMBL" id="JAIWQS010000005">
    <property type="protein sequence ID" value="KAJ8765530.1"/>
    <property type="molecule type" value="Genomic_DNA"/>
</dbReference>
<dbReference type="InterPro" id="IPR024741">
    <property type="entry name" value="Condensin2_G2"/>
</dbReference>
<reference evidence="2 3" key="1">
    <citation type="submission" date="2021-09" db="EMBL/GenBank/DDBJ databases">
        <title>Genomic insights and catalytic innovation underlie evolution of tropane alkaloids biosynthesis.</title>
        <authorList>
            <person name="Wang Y.-J."/>
            <person name="Tian T."/>
            <person name="Huang J.-P."/>
            <person name="Huang S.-X."/>
        </authorList>
    </citation>
    <scope>NUCLEOTIDE SEQUENCE [LARGE SCALE GENOMIC DNA]</scope>
    <source>
        <strain evidence="2">KIB-2018</strain>
        <tissue evidence="2">Leaf</tissue>
    </source>
</reference>
<dbReference type="Proteomes" id="UP001159364">
    <property type="component" value="Linkage Group LG05"/>
</dbReference>
<evidence type="ECO:0008006" key="4">
    <source>
        <dbReference type="Google" id="ProtNLM"/>
    </source>
</evidence>
<evidence type="ECO:0000313" key="2">
    <source>
        <dbReference type="EMBL" id="KAJ8765530.1"/>
    </source>
</evidence>
<comment type="caution">
    <text evidence="2">The sequence shown here is derived from an EMBL/GenBank/DDBJ whole genome shotgun (WGS) entry which is preliminary data.</text>
</comment>
<dbReference type="SUPFAM" id="SSF48371">
    <property type="entry name" value="ARM repeat"/>
    <property type="match status" value="1"/>
</dbReference>